<evidence type="ECO:0000256" key="4">
    <source>
        <dbReference type="SAM" id="MobiDB-lite"/>
    </source>
</evidence>
<feature type="compositionally biased region" description="Low complexity" evidence="4">
    <location>
        <begin position="1236"/>
        <end position="1249"/>
    </location>
</feature>
<feature type="compositionally biased region" description="Low complexity" evidence="4">
    <location>
        <begin position="1440"/>
        <end position="1493"/>
    </location>
</feature>
<dbReference type="EMBL" id="JAGTJQ010000008">
    <property type="protein sequence ID" value="KAH7025998.1"/>
    <property type="molecule type" value="Genomic_DNA"/>
</dbReference>
<reference evidence="7" key="1">
    <citation type="journal article" date="2021" name="Nat. Commun.">
        <title>Genetic determinants of endophytism in the Arabidopsis root mycobiome.</title>
        <authorList>
            <person name="Mesny F."/>
            <person name="Miyauchi S."/>
            <person name="Thiergart T."/>
            <person name="Pickel B."/>
            <person name="Atanasova L."/>
            <person name="Karlsson M."/>
            <person name="Huettel B."/>
            <person name="Barry K.W."/>
            <person name="Haridas S."/>
            <person name="Chen C."/>
            <person name="Bauer D."/>
            <person name="Andreopoulos W."/>
            <person name="Pangilinan J."/>
            <person name="LaButti K."/>
            <person name="Riley R."/>
            <person name="Lipzen A."/>
            <person name="Clum A."/>
            <person name="Drula E."/>
            <person name="Henrissat B."/>
            <person name="Kohler A."/>
            <person name="Grigoriev I.V."/>
            <person name="Martin F.M."/>
            <person name="Hacquard S."/>
        </authorList>
    </citation>
    <scope>NUCLEOTIDE SEQUENCE</scope>
    <source>
        <strain evidence="7">MPI-CAGE-CH-0230</strain>
    </source>
</reference>
<evidence type="ECO:0000313" key="8">
    <source>
        <dbReference type="Proteomes" id="UP000756346"/>
    </source>
</evidence>
<feature type="region of interest" description="Disordered" evidence="4">
    <location>
        <begin position="1200"/>
        <end position="1377"/>
    </location>
</feature>
<evidence type="ECO:0000313" key="7">
    <source>
        <dbReference type="EMBL" id="KAH7025998.1"/>
    </source>
</evidence>
<name>A0A9P8XZJ7_9PEZI</name>
<dbReference type="PRINTS" id="PR00053">
    <property type="entry name" value="FORKHEAD"/>
</dbReference>
<feature type="domain" description="FHA" evidence="5">
    <location>
        <begin position="480"/>
        <end position="531"/>
    </location>
</feature>
<feature type="region of interest" description="Disordered" evidence="4">
    <location>
        <begin position="1440"/>
        <end position="1583"/>
    </location>
</feature>
<dbReference type="InterPro" id="IPR001766">
    <property type="entry name" value="Fork_head_dom"/>
</dbReference>
<keyword evidence="2 3" id="KW-0539">Nucleus</keyword>
<feature type="compositionally biased region" description="Low complexity" evidence="4">
    <location>
        <begin position="1095"/>
        <end position="1122"/>
    </location>
</feature>
<dbReference type="Gene3D" id="2.60.200.20">
    <property type="match status" value="1"/>
</dbReference>
<evidence type="ECO:0000259" key="5">
    <source>
        <dbReference type="PROSITE" id="PS50006"/>
    </source>
</evidence>
<feature type="DNA-binding region" description="Fork-head" evidence="3">
    <location>
        <begin position="846"/>
        <end position="920"/>
    </location>
</feature>
<feature type="compositionally biased region" description="Polar residues" evidence="4">
    <location>
        <begin position="1536"/>
        <end position="1545"/>
    </location>
</feature>
<gene>
    <name evidence="7" type="ORF">B0I36DRAFT_329659</name>
</gene>
<feature type="region of interest" description="Disordered" evidence="4">
    <location>
        <begin position="591"/>
        <end position="625"/>
    </location>
</feature>
<dbReference type="InterPro" id="IPR036388">
    <property type="entry name" value="WH-like_DNA-bd_sf"/>
</dbReference>
<feature type="compositionally biased region" description="Low complexity" evidence="4">
    <location>
        <begin position="1777"/>
        <end position="1844"/>
    </location>
</feature>
<evidence type="ECO:0000256" key="3">
    <source>
        <dbReference type="PROSITE-ProRule" id="PRU00089"/>
    </source>
</evidence>
<feature type="compositionally biased region" description="Basic and acidic residues" evidence="4">
    <location>
        <begin position="785"/>
        <end position="796"/>
    </location>
</feature>
<evidence type="ECO:0000256" key="2">
    <source>
        <dbReference type="ARBA" id="ARBA00023242"/>
    </source>
</evidence>
<feature type="compositionally biased region" description="Polar residues" evidence="4">
    <location>
        <begin position="1250"/>
        <end position="1264"/>
    </location>
</feature>
<dbReference type="InterPro" id="IPR036390">
    <property type="entry name" value="WH_DNA-bd_sf"/>
</dbReference>
<dbReference type="PROSITE" id="PS50006">
    <property type="entry name" value="FHA_DOMAIN"/>
    <property type="match status" value="1"/>
</dbReference>
<feature type="region of interest" description="Disordered" evidence="4">
    <location>
        <begin position="377"/>
        <end position="465"/>
    </location>
</feature>
<evidence type="ECO:0008006" key="9">
    <source>
        <dbReference type="Google" id="ProtNLM"/>
    </source>
</evidence>
<accession>A0A9P8XZJ7</accession>
<evidence type="ECO:0000256" key="1">
    <source>
        <dbReference type="ARBA" id="ARBA00023125"/>
    </source>
</evidence>
<feature type="compositionally biased region" description="Pro residues" evidence="4">
    <location>
        <begin position="693"/>
        <end position="711"/>
    </location>
</feature>
<dbReference type="PANTHER" id="PTHR21712:SF29">
    <property type="entry name" value="PRE-RRNA-PROCESSING PROTEIN FHL1"/>
    <property type="match status" value="1"/>
</dbReference>
<feature type="compositionally biased region" description="Pro residues" evidence="4">
    <location>
        <begin position="1045"/>
        <end position="1055"/>
    </location>
</feature>
<feature type="compositionally biased region" description="Polar residues" evidence="4">
    <location>
        <begin position="1624"/>
        <end position="1635"/>
    </location>
</feature>
<feature type="compositionally biased region" description="Polar residues" evidence="4">
    <location>
        <begin position="1847"/>
        <end position="1873"/>
    </location>
</feature>
<dbReference type="PANTHER" id="PTHR21712">
    <property type="entry name" value="PRE-RRNA-PROCESSING PROTEIN FHL1"/>
    <property type="match status" value="1"/>
</dbReference>
<keyword evidence="1 3" id="KW-0238">DNA-binding</keyword>
<feature type="compositionally biased region" description="Polar residues" evidence="4">
    <location>
        <begin position="40"/>
        <end position="61"/>
    </location>
</feature>
<dbReference type="RefSeq" id="XP_046009215.1">
    <property type="nucleotide sequence ID" value="XM_046154737.1"/>
</dbReference>
<dbReference type="InterPro" id="IPR008984">
    <property type="entry name" value="SMAD_FHA_dom_sf"/>
</dbReference>
<feature type="compositionally biased region" description="Polar residues" evidence="4">
    <location>
        <begin position="1518"/>
        <end position="1527"/>
    </location>
</feature>
<dbReference type="GO" id="GO:0043565">
    <property type="term" value="F:sequence-specific DNA binding"/>
    <property type="evidence" value="ECO:0007669"/>
    <property type="project" value="InterPro"/>
</dbReference>
<feature type="domain" description="Fork-head" evidence="6">
    <location>
        <begin position="846"/>
        <end position="920"/>
    </location>
</feature>
<dbReference type="GO" id="GO:0005634">
    <property type="term" value="C:nucleus"/>
    <property type="evidence" value="ECO:0007669"/>
    <property type="project" value="UniProtKB-SubCell"/>
</dbReference>
<feature type="compositionally biased region" description="Polar residues" evidence="4">
    <location>
        <begin position="1692"/>
        <end position="1730"/>
    </location>
</feature>
<comment type="caution">
    <text evidence="7">The sequence shown here is derived from an EMBL/GenBank/DDBJ whole genome shotgun (WGS) entry which is preliminary data.</text>
</comment>
<proteinExistence type="predicted"/>
<organism evidence="7 8">
    <name type="scientific">Microdochium trichocladiopsis</name>
    <dbReference type="NCBI Taxonomy" id="1682393"/>
    <lineage>
        <taxon>Eukaryota</taxon>
        <taxon>Fungi</taxon>
        <taxon>Dikarya</taxon>
        <taxon>Ascomycota</taxon>
        <taxon>Pezizomycotina</taxon>
        <taxon>Sordariomycetes</taxon>
        <taxon>Xylariomycetidae</taxon>
        <taxon>Xylariales</taxon>
        <taxon>Microdochiaceae</taxon>
        <taxon>Microdochium</taxon>
    </lineage>
</organism>
<protein>
    <recommendedName>
        <fullName evidence="9">Fork-head domain-containing protein</fullName>
    </recommendedName>
</protein>
<dbReference type="Proteomes" id="UP000756346">
    <property type="component" value="Unassembled WGS sequence"/>
</dbReference>
<sequence>MTSSNAPAAGGRIESDDRGPELGSLPPPPQSRSQPAIQGDSATKDTTGQATNVLSSGSTDANPLGPAPHEIPGPSTSTAPADNGFDRPQSMPGTLAANSHAGKSAASAQEPPLPMLDTALGAFDCAGNHEDYDHPMLSPPTISPLSTPAVTHKDMDALMLSAPGTAPELPGGKKVLQEAAAIVPNAANGLALSQTVNPGTEPTAMDLDEPQLPEISQYHAQMIRQSLNPAASRRSGPGGAQRNLEHMQSIATTDPEPDSIQRYEPGRSNGNGNVDPNVLMMALANASGAQFDHLPNAIAPSEISLHDRTSFTQEDDDPTTPSASARNSQNLESFARIEFEDSVFQMTTYAVIIGRDQKAINQARKDERRMEMYRRRVDDAMRNGLPPPTPIAFDRGKFSKSYVSEEGGMLGPESDGEDNTRANRKKRLGSAHASVNGDDSNDADSADRERAKSNRQYVSHTPGAAAVDVGTLQPSTAHIPFIGIHSPGPDIAKKTKGISRQHLKIQFNETLGVFQAIALHRNGFFVGDVICKDEHPVTLRSGEKLQIKDVSFRFIINGVEEGKTGGEELDEETSSKRMSIGGKEMSFDFEHSENEKYQDSSEDLSPPAETVKSPTPAPAPIPSPVVTRVPPPKPAPVPAPVAVPVAEVAVPESAPREPSPAALPMPDPMHYGLSQEELALSQLQEAVSRASPSDPPPLPMPPPPPEPPVEPVVPMEDMRMIDASTLGLGDEFPPSPGRPPKDGIMSKRERRLLKKQLQENSRKTLPQEPPGEKIKRPVGRPRKNPLPEDGEKTEKRKYNKRKSIEDGDLGSDAERRAREKKDKKVRPKSPPLQLNREDFTEEQLAKPSKNYGVLIDEALGHGPPEGLTLKQIYKRITQRYPWFYFHAETKGWESSVRHNLIGNEAFKKAETTGLWSRVPGVELDAGKKRKAVSPDRHLGGPHGHLAHMAQHQYYQGGPYMPQPMPYAHGMQNAYTGAGTAAGTQQRPGQPGPNTALPHAQHPSTGQPGYPPQAPAPAQLPPGYGASAVNRPPVAGQQSTYSSPYARPPPPPPPAQESPIKAEPGTSTAAQGTQHTAGQPGGSSDNQATAAQQTHRAPAAQPQGQTPRPTQQVTTPTPSGPVQRPHLTPEMEKAIAQFRTNVMADLSKHTKNAGQIIDAAIGRVRGLSTPPTVPGFEEVERTLVNGLQTMISKMQRVEIRSATPASGSPAPAQVQAQKQPLSSQPQSHRPNQPHTAPGPAQAPIAPQAVQNSQPSSLPTTTQQASAPDRQPPQALQPAHGQAQVPRPAPQTQAQSTPAQVPTQPTTVGKAPTQPSVPPQSQAQPPPRPQVPPQAHVPGHVRGQAPPQARASPIQQPANARTTPNPAQSPAPATSALSTCDAEIQRRIKSFRESIIGTLKAKTNQAEAIGLSNPGAFKGWEQADRLMYESIINDRQDLAAQAANANASARSSQTPAPAKGPSASPAPGTPATASSAANQTRVSQPPGASPQGPSATTPNMKGATPYVPRPGISVARPASAQVQRPSPSSVAGPPPDSTPSQPKSSSPALAIAGTAQQPSPAPKPAIPPTHSAAAPAVKQNFQQISANTNPAVKASVARHNFTGAVNPSAGIAGQKARVSGAGSIAGPSTSQASTGAGLSTPMASTSSPPLTTTPNFSAAARPSAGVVSQITGHQQRNASEAVFPAPPSAGVLDQITSQHLKMASQQPAPNSASGQPPATMQAGSSQSASNLAGASRPAAPHHATPTSQAPAPARPAANQLPAARAQVAQASTPLQPNSQGPATQAPAVQAQASQPLATSAQATTAHIPAPRAPAAQAPGSGPASAVKLTVAQAPAAAKPASPPGVALGATSNASSQPNTTTTSPAIGPDTTSQLAGQKRPLEQDGKVGEEPQLKKVAVSAE</sequence>
<feature type="region of interest" description="Disordered" evidence="4">
    <location>
        <begin position="1"/>
        <end position="112"/>
    </location>
</feature>
<evidence type="ECO:0000259" key="6">
    <source>
        <dbReference type="PROSITE" id="PS50039"/>
    </source>
</evidence>
<feature type="compositionally biased region" description="Low complexity" evidence="4">
    <location>
        <begin position="1288"/>
        <end position="1321"/>
    </location>
</feature>
<feature type="compositionally biased region" description="Low complexity" evidence="4">
    <location>
        <begin position="1732"/>
        <end position="1766"/>
    </location>
</feature>
<feature type="compositionally biased region" description="Pro residues" evidence="4">
    <location>
        <begin position="657"/>
        <end position="667"/>
    </location>
</feature>
<dbReference type="Pfam" id="PF00498">
    <property type="entry name" value="FHA"/>
    <property type="match status" value="1"/>
</dbReference>
<dbReference type="Gene3D" id="1.10.10.10">
    <property type="entry name" value="Winged helix-like DNA-binding domain superfamily/Winged helix DNA-binding domain"/>
    <property type="match status" value="1"/>
</dbReference>
<dbReference type="GO" id="GO:0060962">
    <property type="term" value="P:regulation of ribosomal protein gene transcription by RNA polymerase II"/>
    <property type="evidence" value="ECO:0007669"/>
    <property type="project" value="InterPro"/>
</dbReference>
<feature type="compositionally biased region" description="Low complexity" evidence="4">
    <location>
        <begin position="673"/>
        <end position="686"/>
    </location>
</feature>
<dbReference type="InterPro" id="IPR000253">
    <property type="entry name" value="FHA_dom"/>
</dbReference>
<dbReference type="SUPFAM" id="SSF46785">
    <property type="entry name" value="Winged helix' DNA-binding domain"/>
    <property type="match status" value="1"/>
</dbReference>
<feature type="compositionally biased region" description="Low complexity" evidence="4">
    <location>
        <begin position="1200"/>
        <end position="1219"/>
    </location>
</feature>
<dbReference type="GeneID" id="70184283"/>
<dbReference type="SUPFAM" id="SSF49879">
    <property type="entry name" value="SMAD/FHA domain"/>
    <property type="match status" value="1"/>
</dbReference>
<dbReference type="Pfam" id="PF00250">
    <property type="entry name" value="Forkhead"/>
    <property type="match status" value="1"/>
</dbReference>
<feature type="compositionally biased region" description="Low complexity" evidence="4">
    <location>
        <begin position="1637"/>
        <end position="1652"/>
    </location>
</feature>
<feature type="compositionally biased region" description="Pro residues" evidence="4">
    <location>
        <begin position="1008"/>
        <end position="1019"/>
    </location>
</feature>
<dbReference type="SMART" id="SM00339">
    <property type="entry name" value="FH"/>
    <property type="match status" value="1"/>
</dbReference>
<feature type="compositionally biased region" description="Polar residues" evidence="4">
    <location>
        <begin position="1064"/>
        <end position="1094"/>
    </location>
</feature>
<feature type="compositionally biased region" description="Polar residues" evidence="4">
    <location>
        <begin position="1220"/>
        <end position="1233"/>
    </location>
</feature>
<dbReference type="PROSITE" id="PS50039">
    <property type="entry name" value="FORK_HEAD_3"/>
    <property type="match status" value="1"/>
</dbReference>
<feature type="region of interest" description="Disordered" evidence="4">
    <location>
        <begin position="1616"/>
        <end position="1899"/>
    </location>
</feature>
<feature type="compositionally biased region" description="Polar residues" evidence="4">
    <location>
        <begin position="1767"/>
        <end position="1776"/>
    </location>
</feature>
<dbReference type="InterPro" id="IPR045178">
    <property type="entry name" value="Fhl1/FHA1"/>
</dbReference>
<comment type="subcellular location">
    <subcellularLocation>
        <location evidence="3">Nucleus</location>
    </subcellularLocation>
</comment>
<keyword evidence="8" id="KW-1185">Reference proteome</keyword>
<feature type="compositionally biased region" description="Pro residues" evidence="4">
    <location>
        <begin position="615"/>
        <end position="625"/>
    </location>
</feature>
<feature type="compositionally biased region" description="Polar residues" evidence="4">
    <location>
        <begin position="1664"/>
        <end position="1676"/>
    </location>
</feature>
<feature type="region of interest" description="Disordered" evidence="4">
    <location>
        <begin position="977"/>
        <end position="1125"/>
    </location>
</feature>
<feature type="region of interest" description="Disordered" evidence="4">
    <location>
        <begin position="247"/>
        <end position="274"/>
    </location>
</feature>
<feature type="compositionally biased region" description="Basic and acidic residues" evidence="4">
    <location>
        <begin position="812"/>
        <end position="822"/>
    </location>
</feature>
<dbReference type="GO" id="GO:0003700">
    <property type="term" value="F:DNA-binding transcription factor activity"/>
    <property type="evidence" value="ECO:0007669"/>
    <property type="project" value="InterPro"/>
</dbReference>
<feature type="compositionally biased region" description="Polar residues" evidence="4">
    <location>
        <begin position="1351"/>
        <end position="1376"/>
    </location>
</feature>
<dbReference type="OrthoDB" id="5402974at2759"/>
<feature type="compositionally biased region" description="Basic and acidic residues" evidence="4">
    <location>
        <begin position="1877"/>
        <end position="1891"/>
    </location>
</feature>
<feature type="region of interest" description="Disordered" evidence="4">
    <location>
        <begin position="650"/>
        <end position="837"/>
    </location>
</feature>